<proteinExistence type="predicted"/>
<dbReference type="InterPro" id="IPR053713">
    <property type="entry name" value="Bact_OM_Channel_sf"/>
</dbReference>
<keyword evidence="1 2" id="KW-0732">Signal</keyword>
<dbReference type="Proteomes" id="UP000050454">
    <property type="component" value="Unassembled WGS sequence"/>
</dbReference>
<dbReference type="SUPFAM" id="SSF56935">
    <property type="entry name" value="Porins"/>
    <property type="match status" value="1"/>
</dbReference>
<dbReference type="InterPro" id="IPR019619">
    <property type="entry name" value="DUF2490"/>
</dbReference>
<evidence type="ECO:0000256" key="2">
    <source>
        <dbReference type="SAM" id="SignalP"/>
    </source>
</evidence>
<feature type="chain" id="PRO_5006136416" description="DUF2490 domain-containing protein" evidence="2">
    <location>
        <begin position="19"/>
        <end position="213"/>
    </location>
</feature>
<comment type="caution">
    <text evidence="3">The sequence shown here is derived from an EMBL/GenBank/DDBJ whole genome shotgun (WGS) entry which is preliminary data.</text>
</comment>
<name>A0A0P7C0C0_9BACT</name>
<evidence type="ECO:0000313" key="3">
    <source>
        <dbReference type="EMBL" id="KPM47994.1"/>
    </source>
</evidence>
<protein>
    <recommendedName>
        <fullName evidence="5">DUF2490 domain-containing protein</fullName>
    </recommendedName>
</protein>
<feature type="signal peptide" evidence="2">
    <location>
        <begin position="1"/>
        <end position="18"/>
    </location>
</feature>
<dbReference type="RefSeq" id="WP_055148635.1">
    <property type="nucleotide sequence ID" value="NZ_JXSZ01000009.1"/>
</dbReference>
<organism evidence="3 4">
    <name type="scientific">Jiulongibacter sediminis</name>
    <dbReference type="NCBI Taxonomy" id="1605367"/>
    <lineage>
        <taxon>Bacteria</taxon>
        <taxon>Pseudomonadati</taxon>
        <taxon>Bacteroidota</taxon>
        <taxon>Cytophagia</taxon>
        <taxon>Cytophagales</taxon>
        <taxon>Leadbetterellaceae</taxon>
        <taxon>Jiulongibacter</taxon>
    </lineage>
</organism>
<sequence>MKKIVVVILILSGFKSSAQIGVWSKITAEADIIKNLELEVNTQARTSEIGTPFKSFLGEAGLKYDLPKGFSLAAFYRLIAEPDAEKLAADTYHRFYGELKYKTKAFEPLRIGYRLRYQQQFKDDLDGLSLDANYLRNKVEISTKLSKKIEPYLSADLFYETGGDFDQLRYTLGTEYDISKKLVLDVGIQTDDRLNSSKSNQWRINWGLKFKIN</sequence>
<evidence type="ECO:0000256" key="1">
    <source>
        <dbReference type="ARBA" id="ARBA00022729"/>
    </source>
</evidence>
<dbReference type="AlphaFoldDB" id="A0A0P7C0C0"/>
<dbReference type="EMBL" id="LGTQ01000009">
    <property type="protein sequence ID" value="KPM47994.1"/>
    <property type="molecule type" value="Genomic_DNA"/>
</dbReference>
<dbReference type="Gene3D" id="2.40.160.40">
    <property type="entry name" value="monomeric porin ompg"/>
    <property type="match status" value="1"/>
</dbReference>
<gene>
    <name evidence="3" type="ORF">AFM12_12335</name>
</gene>
<dbReference type="Pfam" id="PF10677">
    <property type="entry name" value="DUF2490"/>
    <property type="match status" value="1"/>
</dbReference>
<accession>A0A0P7C0C0</accession>
<reference evidence="3 4" key="1">
    <citation type="submission" date="2015-07" db="EMBL/GenBank/DDBJ databases">
        <title>The draft genome sequence of Leadbetterella sp. JN14-9.</title>
        <authorList>
            <person name="Liu Y."/>
            <person name="Du J."/>
            <person name="Shao Z."/>
        </authorList>
    </citation>
    <scope>NUCLEOTIDE SEQUENCE [LARGE SCALE GENOMIC DNA]</scope>
    <source>
        <strain evidence="3 4">JN14-9</strain>
    </source>
</reference>
<dbReference type="OrthoDB" id="948488at2"/>
<evidence type="ECO:0000313" key="4">
    <source>
        <dbReference type="Proteomes" id="UP000050454"/>
    </source>
</evidence>
<evidence type="ECO:0008006" key="5">
    <source>
        <dbReference type="Google" id="ProtNLM"/>
    </source>
</evidence>
<dbReference type="STRING" id="1605367.AFM12_12335"/>
<keyword evidence="4" id="KW-1185">Reference proteome</keyword>